<protein>
    <submittedName>
        <fullName evidence="1">Uncharacterized protein</fullName>
    </submittedName>
</protein>
<keyword evidence="2" id="KW-1185">Reference proteome</keyword>
<name>A0ACC5RCE5_9HYPH</name>
<reference evidence="1" key="1">
    <citation type="submission" date="2021-01" db="EMBL/GenBank/DDBJ databases">
        <authorList>
            <person name="Sun Q."/>
        </authorList>
    </citation>
    <scope>NUCLEOTIDE SEQUENCE</scope>
    <source>
        <strain evidence="1">YIM B02566</strain>
    </source>
</reference>
<accession>A0ACC5RCE5</accession>
<gene>
    <name evidence="1" type="ORF">JHL16_28355</name>
</gene>
<organism evidence="1 2">
    <name type="scientific">Taklimakanibacter albus</name>
    <dbReference type="NCBI Taxonomy" id="2800327"/>
    <lineage>
        <taxon>Bacteria</taxon>
        <taxon>Pseudomonadati</taxon>
        <taxon>Pseudomonadota</taxon>
        <taxon>Alphaproteobacteria</taxon>
        <taxon>Hyphomicrobiales</taxon>
        <taxon>Aestuariivirgaceae</taxon>
        <taxon>Taklimakanibacter</taxon>
    </lineage>
</organism>
<dbReference type="Proteomes" id="UP000616151">
    <property type="component" value="Unassembled WGS sequence"/>
</dbReference>
<evidence type="ECO:0000313" key="1">
    <source>
        <dbReference type="EMBL" id="MBK1870309.1"/>
    </source>
</evidence>
<proteinExistence type="predicted"/>
<sequence>MSKTQTVANFTSCEVSGDGEAIRLSYCDDAGATRDLNISAEQAGALAMTLPRLLSAALRARSRDPNLRFVFPLAECNLEAAAGSSHRILSLRTPDGFEVSFSLSQEALAEMSELIDLGAEPAGGRGAMH</sequence>
<evidence type="ECO:0000313" key="2">
    <source>
        <dbReference type="Proteomes" id="UP000616151"/>
    </source>
</evidence>
<dbReference type="EMBL" id="JAENHL010000008">
    <property type="protein sequence ID" value="MBK1870309.1"/>
    <property type="molecule type" value="Genomic_DNA"/>
</dbReference>
<comment type="caution">
    <text evidence="1">The sequence shown here is derived from an EMBL/GenBank/DDBJ whole genome shotgun (WGS) entry which is preliminary data.</text>
</comment>